<evidence type="ECO:0000313" key="3">
    <source>
        <dbReference type="Proteomes" id="UP001501509"/>
    </source>
</evidence>
<reference evidence="3" key="1">
    <citation type="journal article" date="2019" name="Int. J. Syst. Evol. Microbiol.">
        <title>The Global Catalogue of Microorganisms (GCM) 10K type strain sequencing project: providing services to taxonomists for standard genome sequencing and annotation.</title>
        <authorList>
            <consortium name="The Broad Institute Genomics Platform"/>
            <consortium name="The Broad Institute Genome Sequencing Center for Infectious Disease"/>
            <person name="Wu L."/>
            <person name="Ma J."/>
        </authorList>
    </citation>
    <scope>NUCLEOTIDE SEQUENCE [LARGE SCALE GENOMIC DNA]</scope>
    <source>
        <strain evidence="3">JCM 6833</strain>
    </source>
</reference>
<proteinExistence type="predicted"/>
<name>A0ABP6CAQ8_9ACTN</name>
<accession>A0ABP6CAQ8</accession>
<dbReference type="Proteomes" id="UP001501509">
    <property type="component" value="Unassembled WGS sequence"/>
</dbReference>
<feature type="region of interest" description="Disordered" evidence="1">
    <location>
        <begin position="63"/>
        <end position="86"/>
    </location>
</feature>
<gene>
    <name evidence="2" type="ORF">GCM10010411_44800</name>
</gene>
<evidence type="ECO:0008006" key="4">
    <source>
        <dbReference type="Google" id="ProtNLM"/>
    </source>
</evidence>
<comment type="caution">
    <text evidence="2">The sequence shown here is derived from an EMBL/GenBank/DDBJ whole genome shotgun (WGS) entry which is preliminary data.</text>
</comment>
<feature type="compositionally biased region" description="Basic and acidic residues" evidence="1">
    <location>
        <begin position="63"/>
        <end position="76"/>
    </location>
</feature>
<protein>
    <recommendedName>
        <fullName evidence="4">Helix-turn-helix domain-containing protein</fullName>
    </recommendedName>
</protein>
<dbReference type="EMBL" id="BAAATD010000005">
    <property type="protein sequence ID" value="GAA2605660.1"/>
    <property type="molecule type" value="Genomic_DNA"/>
</dbReference>
<keyword evidence="3" id="KW-1185">Reference proteome</keyword>
<sequence>MADRSSRPHHCLARTPKPTERRIVKVRITHRLGPTWIAAQLGLPASTVYRVLRRCGCPPLAHLDRATGHPIRRYEHGSPGGPDANA</sequence>
<organism evidence="2 3">
    <name type="scientific">Actinomadura fulvescens</name>
    <dbReference type="NCBI Taxonomy" id="46160"/>
    <lineage>
        <taxon>Bacteria</taxon>
        <taxon>Bacillati</taxon>
        <taxon>Actinomycetota</taxon>
        <taxon>Actinomycetes</taxon>
        <taxon>Streptosporangiales</taxon>
        <taxon>Thermomonosporaceae</taxon>
        <taxon>Actinomadura</taxon>
    </lineage>
</organism>
<evidence type="ECO:0000256" key="1">
    <source>
        <dbReference type="SAM" id="MobiDB-lite"/>
    </source>
</evidence>
<evidence type="ECO:0000313" key="2">
    <source>
        <dbReference type="EMBL" id="GAA2605660.1"/>
    </source>
</evidence>